<dbReference type="GO" id="GO:0016020">
    <property type="term" value="C:membrane"/>
    <property type="evidence" value="ECO:0007669"/>
    <property type="project" value="UniProtKB-SubCell"/>
</dbReference>
<name>A0A662ZGC4_9GAMM</name>
<evidence type="ECO:0000259" key="6">
    <source>
        <dbReference type="Pfam" id="PF05154"/>
    </source>
</evidence>
<dbReference type="Proteomes" id="UP000243745">
    <property type="component" value="Unassembled WGS sequence"/>
</dbReference>
<feature type="transmembrane region" description="Helical" evidence="5">
    <location>
        <begin position="15"/>
        <end position="34"/>
    </location>
</feature>
<evidence type="ECO:0000256" key="4">
    <source>
        <dbReference type="ARBA" id="ARBA00023136"/>
    </source>
</evidence>
<keyword evidence="3 5" id="KW-1133">Transmembrane helix</keyword>
<comment type="subcellular location">
    <subcellularLocation>
        <location evidence="1">Membrane</location>
        <topology evidence="1">Multi-pass membrane protein</topology>
    </subcellularLocation>
</comment>
<dbReference type="Pfam" id="PF05154">
    <property type="entry name" value="TM2"/>
    <property type="match status" value="1"/>
</dbReference>
<keyword evidence="4 5" id="KW-0472">Membrane</keyword>
<evidence type="ECO:0000313" key="8">
    <source>
        <dbReference type="Proteomes" id="UP000243745"/>
    </source>
</evidence>
<gene>
    <name evidence="7" type="ORF">SAMN02910344_00924</name>
</gene>
<protein>
    <submittedName>
        <fullName evidence="7">TM2 domain-containing membrane protein YozV</fullName>
    </submittedName>
</protein>
<evidence type="ECO:0000256" key="1">
    <source>
        <dbReference type="ARBA" id="ARBA00004141"/>
    </source>
</evidence>
<keyword evidence="2 5" id="KW-0812">Transmembrane</keyword>
<feature type="domain" description="TM2" evidence="6">
    <location>
        <begin position="13"/>
        <end position="61"/>
    </location>
</feature>
<evidence type="ECO:0000256" key="3">
    <source>
        <dbReference type="ARBA" id="ARBA00022989"/>
    </source>
</evidence>
<evidence type="ECO:0000256" key="5">
    <source>
        <dbReference type="SAM" id="Phobius"/>
    </source>
</evidence>
<accession>A0A662ZGC4</accession>
<dbReference type="RefSeq" id="WP_093141367.1">
    <property type="nucleotide sequence ID" value="NZ_FOXF01000011.1"/>
</dbReference>
<proteinExistence type="predicted"/>
<dbReference type="AlphaFoldDB" id="A0A662ZGC4"/>
<dbReference type="OrthoDB" id="9816361at2"/>
<feature type="transmembrane region" description="Helical" evidence="5">
    <location>
        <begin position="41"/>
        <end position="67"/>
    </location>
</feature>
<dbReference type="EMBL" id="FOXF01000011">
    <property type="protein sequence ID" value="SFP26786.1"/>
    <property type="molecule type" value="Genomic_DNA"/>
</dbReference>
<evidence type="ECO:0000256" key="2">
    <source>
        <dbReference type="ARBA" id="ARBA00022692"/>
    </source>
</evidence>
<evidence type="ECO:0000313" key="7">
    <source>
        <dbReference type="EMBL" id="SFP26786.1"/>
    </source>
</evidence>
<dbReference type="InterPro" id="IPR007829">
    <property type="entry name" value="TM2"/>
</dbReference>
<reference evidence="7 8" key="1">
    <citation type="submission" date="2016-10" db="EMBL/GenBank/DDBJ databases">
        <authorList>
            <person name="Varghese N."/>
            <person name="Submissions S."/>
        </authorList>
    </citation>
    <scope>NUCLEOTIDE SEQUENCE [LARGE SCALE GENOMIC DNA]</scope>
    <source>
        <strain evidence="7 8">DSM 1361</strain>
    </source>
</reference>
<sequence>MTDSANVKTVTVDKLIYILLAFFLGALGVHKFYAGQTGMGIIYLVMCLASFLVIPGLVLLVCVWWEIIVAAMANADENGRITLKAGFVNTKA</sequence>
<keyword evidence="8" id="KW-1185">Reference proteome</keyword>
<organism evidence="7 8">
    <name type="scientific">Ruminobacter amylophilus</name>
    <dbReference type="NCBI Taxonomy" id="867"/>
    <lineage>
        <taxon>Bacteria</taxon>
        <taxon>Pseudomonadati</taxon>
        <taxon>Pseudomonadota</taxon>
        <taxon>Gammaproteobacteria</taxon>
        <taxon>Aeromonadales</taxon>
        <taxon>Succinivibrionaceae</taxon>
        <taxon>Ruminobacter</taxon>
    </lineage>
</organism>